<name>A0AAN8ZDL2_9MAGN</name>
<feature type="domain" description="TH1" evidence="1">
    <location>
        <begin position="1"/>
        <end position="149"/>
    </location>
</feature>
<dbReference type="PROSITE" id="PS51757">
    <property type="entry name" value="TH1"/>
    <property type="match status" value="1"/>
</dbReference>
<organism evidence="2 3">
    <name type="scientific">Dillenia turbinata</name>
    <dbReference type="NCBI Taxonomy" id="194707"/>
    <lineage>
        <taxon>Eukaryota</taxon>
        <taxon>Viridiplantae</taxon>
        <taxon>Streptophyta</taxon>
        <taxon>Embryophyta</taxon>
        <taxon>Tracheophyta</taxon>
        <taxon>Spermatophyta</taxon>
        <taxon>Magnoliopsida</taxon>
        <taxon>eudicotyledons</taxon>
        <taxon>Gunneridae</taxon>
        <taxon>Pentapetalae</taxon>
        <taxon>Dilleniales</taxon>
        <taxon>Dilleniaceae</taxon>
        <taxon>Dillenia</taxon>
    </lineage>
</organism>
<evidence type="ECO:0000313" key="2">
    <source>
        <dbReference type="EMBL" id="KAK6936734.1"/>
    </source>
</evidence>
<dbReference type="GO" id="GO:0003774">
    <property type="term" value="F:cytoskeletal motor activity"/>
    <property type="evidence" value="ECO:0007669"/>
    <property type="project" value="InterPro"/>
</dbReference>
<dbReference type="PANTHER" id="PTHR34969">
    <property type="entry name" value="OS01G0621700 PROTEIN"/>
    <property type="match status" value="1"/>
</dbReference>
<accession>A0AAN8ZDL2</accession>
<protein>
    <submittedName>
        <fullName evidence="2">Class I myosin tail homology domain</fullName>
    </submittedName>
</protein>
<proteinExistence type="predicted"/>
<reference evidence="2 3" key="1">
    <citation type="submission" date="2023-12" db="EMBL/GenBank/DDBJ databases">
        <title>A high-quality genome assembly for Dillenia turbinata (Dilleniales).</title>
        <authorList>
            <person name="Chanderbali A."/>
        </authorList>
    </citation>
    <scope>NUCLEOTIDE SEQUENCE [LARGE SCALE GENOMIC DNA]</scope>
    <source>
        <strain evidence="2">LSX21</strain>
        <tissue evidence="2">Leaf</tissue>
    </source>
</reference>
<dbReference type="Pfam" id="PF06017">
    <property type="entry name" value="Myosin_TH1"/>
    <property type="match status" value="1"/>
</dbReference>
<dbReference type="Proteomes" id="UP001370490">
    <property type="component" value="Unassembled WGS sequence"/>
</dbReference>
<evidence type="ECO:0000313" key="3">
    <source>
        <dbReference type="Proteomes" id="UP001370490"/>
    </source>
</evidence>
<sequence length="149" mass="16586">MVVANKMGQAESVMGGDELGSGMAVGLGDKQVLFADRVLKFTSTGKIKSRILVITEFAFYIVDPETDSLKRRISLAAVEKLCLKYDLLLATTRKTEIVTVFVETTKNAPDYEIDVLFANSFEYNASAELVKEIQFEQVEGLYSFHSEEL</sequence>
<comment type="caution">
    <text evidence="2">The sequence shown here is derived from an EMBL/GenBank/DDBJ whole genome shotgun (WGS) entry which is preliminary data.</text>
</comment>
<dbReference type="GO" id="GO:0016459">
    <property type="term" value="C:myosin complex"/>
    <property type="evidence" value="ECO:0007669"/>
    <property type="project" value="InterPro"/>
</dbReference>
<dbReference type="EMBL" id="JBAMMX010000007">
    <property type="protein sequence ID" value="KAK6936734.1"/>
    <property type="molecule type" value="Genomic_DNA"/>
</dbReference>
<dbReference type="PANTHER" id="PTHR34969:SF1">
    <property type="entry name" value="TH1 DOMAIN-CONTAINING PROTEIN"/>
    <property type="match status" value="1"/>
</dbReference>
<evidence type="ECO:0000259" key="1">
    <source>
        <dbReference type="PROSITE" id="PS51757"/>
    </source>
</evidence>
<gene>
    <name evidence="2" type="ORF">RJ641_033764</name>
</gene>
<keyword evidence="3" id="KW-1185">Reference proteome</keyword>
<dbReference type="AlphaFoldDB" id="A0AAN8ZDL2"/>
<dbReference type="InterPro" id="IPR010926">
    <property type="entry name" value="Myosin_TH1"/>
</dbReference>